<evidence type="ECO:0000313" key="2">
    <source>
        <dbReference type="EMBL" id="MBC3874665.1"/>
    </source>
</evidence>
<dbReference type="Proteomes" id="UP000624279">
    <property type="component" value="Unassembled WGS sequence"/>
</dbReference>
<keyword evidence="1" id="KW-0732">Signal</keyword>
<comment type="caution">
    <text evidence="2">The sequence shown here is derived from an EMBL/GenBank/DDBJ whole genome shotgun (WGS) entry which is preliminary data.</text>
</comment>
<evidence type="ECO:0000256" key="1">
    <source>
        <dbReference type="SAM" id="SignalP"/>
    </source>
</evidence>
<name>A0ABR6YDN6_9BURK</name>
<proteinExistence type="predicted"/>
<reference evidence="2 3" key="1">
    <citation type="submission" date="2020-08" db="EMBL/GenBank/DDBJ databases">
        <title>Novel species isolated from subtropical streams in China.</title>
        <authorList>
            <person name="Lu H."/>
        </authorList>
    </citation>
    <scope>NUCLEOTIDE SEQUENCE [LARGE SCALE GENOMIC DNA]</scope>
    <source>
        <strain evidence="2 3">LX15W</strain>
    </source>
</reference>
<dbReference type="RefSeq" id="WP_186942648.1">
    <property type="nucleotide sequence ID" value="NZ_JACOGA010000012.1"/>
</dbReference>
<feature type="chain" id="PRO_5045559023" description="DUF1579 domain-containing protein" evidence="1">
    <location>
        <begin position="27"/>
        <end position="187"/>
    </location>
</feature>
<organism evidence="2 3">
    <name type="scientific">Undibacterium flavidum</name>
    <dbReference type="NCBI Taxonomy" id="2762297"/>
    <lineage>
        <taxon>Bacteria</taxon>
        <taxon>Pseudomonadati</taxon>
        <taxon>Pseudomonadota</taxon>
        <taxon>Betaproteobacteria</taxon>
        <taxon>Burkholderiales</taxon>
        <taxon>Oxalobacteraceae</taxon>
        <taxon>Undibacterium</taxon>
    </lineage>
</organism>
<evidence type="ECO:0008006" key="4">
    <source>
        <dbReference type="Google" id="ProtNLM"/>
    </source>
</evidence>
<accession>A0ABR6YDN6</accession>
<evidence type="ECO:0000313" key="3">
    <source>
        <dbReference type="Proteomes" id="UP000624279"/>
    </source>
</evidence>
<sequence length="187" mass="20763">MKTISKIIATLCCSFALLSHSQLVNAVNNPPQNTSQQQASTNCSSQLPPFRDLDFLIGDWEFFTQNGIKIADQHYSSRGQGCLILEDWKELSGATGTGMNFVDPSSGKWQQVWMSADFHINYSGGMRDDGSFVLEGRIFPNSGAASSLFKGIYSKQADGSVIKEFLIFSEKSNSWQRFFIGVARRKP</sequence>
<keyword evidence="3" id="KW-1185">Reference proteome</keyword>
<protein>
    <recommendedName>
        <fullName evidence="4">DUF1579 domain-containing protein</fullName>
    </recommendedName>
</protein>
<gene>
    <name evidence="2" type="ORF">H8K55_13830</name>
</gene>
<feature type="signal peptide" evidence="1">
    <location>
        <begin position="1"/>
        <end position="26"/>
    </location>
</feature>
<dbReference type="EMBL" id="JACOGA010000012">
    <property type="protein sequence ID" value="MBC3874665.1"/>
    <property type="molecule type" value="Genomic_DNA"/>
</dbReference>